<feature type="transmembrane region" description="Helical" evidence="1">
    <location>
        <begin position="84"/>
        <end position="104"/>
    </location>
</feature>
<feature type="transmembrane region" description="Helical" evidence="1">
    <location>
        <begin position="210"/>
        <end position="237"/>
    </location>
</feature>
<name>A0A645E6B6_9ZZZZ</name>
<evidence type="ECO:0000313" key="2">
    <source>
        <dbReference type="EMBL" id="MPM97364.1"/>
    </source>
</evidence>
<keyword evidence="1" id="KW-0812">Transmembrane</keyword>
<reference evidence="2" key="1">
    <citation type="submission" date="2019-08" db="EMBL/GenBank/DDBJ databases">
        <authorList>
            <person name="Kucharzyk K."/>
            <person name="Murdoch R.W."/>
            <person name="Higgins S."/>
            <person name="Loffler F."/>
        </authorList>
    </citation>
    <scope>NUCLEOTIDE SEQUENCE</scope>
</reference>
<feature type="transmembrane region" description="Helical" evidence="1">
    <location>
        <begin position="110"/>
        <end position="133"/>
    </location>
</feature>
<dbReference type="PANTHER" id="PTHR18640:SF5">
    <property type="entry name" value="SODIUM_BILE ACID COTRANSPORTER 7"/>
    <property type="match status" value="1"/>
</dbReference>
<evidence type="ECO:0008006" key="3">
    <source>
        <dbReference type="Google" id="ProtNLM"/>
    </source>
</evidence>
<dbReference type="Gene3D" id="1.20.1530.20">
    <property type="match status" value="1"/>
</dbReference>
<evidence type="ECO:0000256" key="1">
    <source>
        <dbReference type="SAM" id="Phobius"/>
    </source>
</evidence>
<feature type="transmembrane region" description="Helical" evidence="1">
    <location>
        <begin position="12"/>
        <end position="32"/>
    </location>
</feature>
<dbReference type="InterPro" id="IPR038770">
    <property type="entry name" value="Na+/solute_symporter_sf"/>
</dbReference>
<comment type="caution">
    <text evidence="2">The sequence shown here is derived from an EMBL/GenBank/DDBJ whole genome shotgun (WGS) entry which is preliminary data.</text>
</comment>
<dbReference type="GO" id="GO:0005886">
    <property type="term" value="C:plasma membrane"/>
    <property type="evidence" value="ECO:0007669"/>
    <property type="project" value="TreeGrafter"/>
</dbReference>
<dbReference type="PANTHER" id="PTHR18640">
    <property type="entry name" value="SOLUTE CARRIER FAMILY 10 MEMBER 7"/>
    <property type="match status" value="1"/>
</dbReference>
<keyword evidence="1" id="KW-0472">Membrane</keyword>
<gene>
    <name evidence="2" type="ORF">SDC9_144537</name>
</gene>
<sequence>MLATFLPARGAGVEVVDWASKITIAILFFLYGVRLQPAETLAGLKHWRLHTVILAFTFVAFPIVGLALRVAVPGLINEDVYRGLLYICLLPSTVQSSINFTSIARGNVAAAIISASMSNLLGVFITPLLAISLMSTTGMHLDPSSILDIAAQILLPFVLGQLSRRWTADFVMAHPKLKLFDQASIVLVVYRAFGQGVREGLWQRTGLSDIAMICVAIAVILPLMLWLTWAVAGWLGFNRRDQIAIQFCGTKKSLATGVPMASVMFPVAQVGMIVLPLMIFHQAQLMICSSLASRYARKPEEWLDETNR</sequence>
<dbReference type="Pfam" id="PF13593">
    <property type="entry name" value="SBF_like"/>
    <property type="match status" value="1"/>
</dbReference>
<dbReference type="AlphaFoldDB" id="A0A645E6B6"/>
<accession>A0A645E6B6</accession>
<keyword evidence="1" id="KW-1133">Transmembrane helix</keyword>
<organism evidence="2">
    <name type="scientific">bioreactor metagenome</name>
    <dbReference type="NCBI Taxonomy" id="1076179"/>
    <lineage>
        <taxon>unclassified sequences</taxon>
        <taxon>metagenomes</taxon>
        <taxon>ecological metagenomes</taxon>
    </lineage>
</organism>
<dbReference type="EMBL" id="VSSQ01043653">
    <property type="protein sequence ID" value="MPM97364.1"/>
    <property type="molecule type" value="Genomic_DNA"/>
</dbReference>
<feature type="transmembrane region" description="Helical" evidence="1">
    <location>
        <begin position="258"/>
        <end position="280"/>
    </location>
</feature>
<dbReference type="PIRSF" id="PIRSF026166">
    <property type="entry name" value="UCP026166"/>
    <property type="match status" value="1"/>
</dbReference>
<dbReference type="InterPro" id="IPR016833">
    <property type="entry name" value="Put_Na-Bile_cotransptr"/>
</dbReference>
<feature type="transmembrane region" description="Helical" evidence="1">
    <location>
        <begin position="52"/>
        <end position="72"/>
    </location>
</feature>
<protein>
    <recommendedName>
        <fullName evidence="3">Bile acid:sodium symporter</fullName>
    </recommendedName>
</protein>
<proteinExistence type="predicted"/>